<dbReference type="PROSITE" id="PS51222">
    <property type="entry name" value="DCD"/>
    <property type="match status" value="1"/>
</dbReference>
<dbReference type="EMBL" id="CM035433">
    <property type="protein sequence ID" value="KAH7293144.1"/>
    <property type="molecule type" value="Genomic_DNA"/>
</dbReference>
<dbReference type="Proteomes" id="UP000825935">
    <property type="component" value="Chromosome 28"/>
</dbReference>
<evidence type="ECO:0000313" key="4">
    <source>
        <dbReference type="Proteomes" id="UP000825935"/>
    </source>
</evidence>
<gene>
    <name evidence="3" type="ORF">KP509_28G013700</name>
</gene>
<feature type="domain" description="DCD" evidence="2">
    <location>
        <begin position="35"/>
        <end position="164"/>
    </location>
</feature>
<comment type="caution">
    <text evidence="3">The sequence shown here is derived from an EMBL/GenBank/DDBJ whole genome shotgun (WGS) entry which is preliminary data.</text>
</comment>
<feature type="region of interest" description="Disordered" evidence="1">
    <location>
        <begin position="1"/>
        <end position="30"/>
    </location>
</feature>
<dbReference type="Pfam" id="PF10539">
    <property type="entry name" value="Dev_Cell_Death"/>
    <property type="match status" value="1"/>
</dbReference>
<dbReference type="EMBL" id="CM035433">
    <property type="protein sequence ID" value="KAH7293142.1"/>
    <property type="molecule type" value="Genomic_DNA"/>
</dbReference>
<dbReference type="OrthoDB" id="1920894at2759"/>
<dbReference type="SMART" id="SM00767">
    <property type="entry name" value="DCD"/>
    <property type="match status" value="1"/>
</dbReference>
<name>A0A8T2RBJ1_CERRI</name>
<evidence type="ECO:0000256" key="1">
    <source>
        <dbReference type="SAM" id="MobiDB-lite"/>
    </source>
</evidence>
<dbReference type="EMBL" id="CM035433">
    <property type="protein sequence ID" value="KAH7293143.1"/>
    <property type="molecule type" value="Genomic_DNA"/>
</dbReference>
<dbReference type="PANTHER" id="PTHR46444">
    <property type="entry name" value="DCD (DEVELOPMENT AND CELL DEATH) DOMAIN PROTEIN-RELATED"/>
    <property type="match status" value="1"/>
</dbReference>
<accession>A0A8T2RBJ1</accession>
<protein>
    <recommendedName>
        <fullName evidence="2">DCD domain-containing protein</fullName>
    </recommendedName>
</protein>
<sequence>MSSKRTRDGKTSRWDAEESSRGRMHRPEEIRPVRKGPAGLIFMCNSSTKKDCFQYRVLGLPLAKKELVEQIEPGALLFLFDINVRELHGIFEASSHGGLNLEPKAFQGQGSYPAQVRFNIYRECLPLPEDIFKDAIKENYFALKKFNHELTSDQVSKLVALFSPVGAPRKRLPIIPEAEAHQRLLLEHNLSIPGRIEASNRIPPHYRLPPPGAGLEERLSLREPLPRLEHHPLIMDAVERSRLAQTRALDGRVEQKDLLAQGRLEEVDQLALKYLHPGNPSIGRAMDPLHRVPGMAEPPRDIPTLQQETILRNRAMEAERLRRIVAEQATFRDRRW</sequence>
<dbReference type="PANTHER" id="PTHR46444:SF19">
    <property type="entry name" value="OS02G0745600 PROTEIN"/>
    <property type="match status" value="1"/>
</dbReference>
<dbReference type="AlphaFoldDB" id="A0A8T2RBJ1"/>
<dbReference type="InterPro" id="IPR013989">
    <property type="entry name" value="Dev_and_cell_death_domain"/>
</dbReference>
<reference evidence="3" key="1">
    <citation type="submission" date="2021-08" db="EMBL/GenBank/DDBJ databases">
        <title>WGS assembly of Ceratopteris richardii.</title>
        <authorList>
            <person name="Marchant D.B."/>
            <person name="Chen G."/>
            <person name="Jenkins J."/>
            <person name="Shu S."/>
            <person name="Leebens-Mack J."/>
            <person name="Grimwood J."/>
            <person name="Schmutz J."/>
            <person name="Soltis P."/>
            <person name="Soltis D."/>
            <person name="Chen Z.-H."/>
        </authorList>
    </citation>
    <scope>NUCLEOTIDE SEQUENCE</scope>
    <source>
        <strain evidence="3">Whitten #5841</strain>
        <tissue evidence="3">Leaf</tissue>
    </source>
</reference>
<evidence type="ECO:0000313" key="3">
    <source>
        <dbReference type="EMBL" id="KAH7293144.1"/>
    </source>
</evidence>
<organism evidence="3 4">
    <name type="scientific">Ceratopteris richardii</name>
    <name type="common">Triangle waterfern</name>
    <dbReference type="NCBI Taxonomy" id="49495"/>
    <lineage>
        <taxon>Eukaryota</taxon>
        <taxon>Viridiplantae</taxon>
        <taxon>Streptophyta</taxon>
        <taxon>Embryophyta</taxon>
        <taxon>Tracheophyta</taxon>
        <taxon>Polypodiopsida</taxon>
        <taxon>Polypodiidae</taxon>
        <taxon>Polypodiales</taxon>
        <taxon>Pteridineae</taxon>
        <taxon>Pteridaceae</taxon>
        <taxon>Parkerioideae</taxon>
        <taxon>Ceratopteris</taxon>
    </lineage>
</organism>
<proteinExistence type="predicted"/>
<evidence type="ECO:0000259" key="2">
    <source>
        <dbReference type="PROSITE" id="PS51222"/>
    </source>
</evidence>
<keyword evidence="4" id="KW-1185">Reference proteome</keyword>